<feature type="region of interest" description="Disordered" evidence="1">
    <location>
        <begin position="28"/>
        <end position="51"/>
    </location>
</feature>
<gene>
    <name evidence="2" type="ordered locus">LOC_Os12g27420</name>
</gene>
<proteinExistence type="predicted"/>
<feature type="compositionally biased region" description="Basic residues" evidence="1">
    <location>
        <begin position="28"/>
        <end position="37"/>
    </location>
</feature>
<protein>
    <submittedName>
        <fullName evidence="2">Retrotransposon protein, putative, Ty3-gypsy subclass</fullName>
    </submittedName>
</protein>
<dbReference type="EMBL" id="DP000011">
    <property type="protein sequence ID" value="ABA98399.2"/>
    <property type="molecule type" value="Genomic_DNA"/>
</dbReference>
<name>Q2QRI9_ORYSJ</name>
<accession>Q2QRI9</accession>
<reference evidence="2" key="2">
    <citation type="submission" date="2005-04" db="EMBL/GenBank/DDBJ databases">
        <authorList>
            <person name="Buell C.R."/>
            <person name="Wing R.A."/>
            <person name="McCombie W.A."/>
            <person name="Ouyang S."/>
        </authorList>
    </citation>
    <scope>NUCLEOTIDE SEQUENCE</scope>
</reference>
<reference evidence="2" key="3">
    <citation type="submission" date="2006-01" db="EMBL/GenBank/DDBJ databases">
        <authorList>
            <person name="Buell R."/>
        </authorList>
    </citation>
    <scope>NUCLEOTIDE SEQUENCE</scope>
</reference>
<dbReference type="PANTHER" id="PTHR33240:SF8">
    <property type="entry name" value="OS03G0439900 PROTEIN"/>
    <property type="match status" value="1"/>
</dbReference>
<evidence type="ECO:0000256" key="1">
    <source>
        <dbReference type="SAM" id="MobiDB-lite"/>
    </source>
</evidence>
<dbReference type="AlphaFoldDB" id="Q2QRI9"/>
<organism evidence="2">
    <name type="scientific">Oryza sativa subsp. japonica</name>
    <name type="common">Rice</name>
    <dbReference type="NCBI Taxonomy" id="39947"/>
    <lineage>
        <taxon>Eukaryota</taxon>
        <taxon>Viridiplantae</taxon>
        <taxon>Streptophyta</taxon>
        <taxon>Embryophyta</taxon>
        <taxon>Tracheophyta</taxon>
        <taxon>Spermatophyta</taxon>
        <taxon>Magnoliopsida</taxon>
        <taxon>Liliopsida</taxon>
        <taxon>Poales</taxon>
        <taxon>Poaceae</taxon>
        <taxon>BOP clade</taxon>
        <taxon>Oryzoideae</taxon>
        <taxon>Oryzeae</taxon>
        <taxon>Oryzinae</taxon>
        <taxon>Oryza</taxon>
        <taxon>Oryza sativa</taxon>
    </lineage>
</organism>
<dbReference type="PANTHER" id="PTHR33240">
    <property type="entry name" value="OS08G0508500 PROTEIN"/>
    <property type="match status" value="1"/>
</dbReference>
<sequence>MALLEAKRLPSEDVKFRMITTRLSLPKQVRKNQHHSKGQIAPCNRRTKPRPQDKIQASVADGAPRFLAREISFSPTDAEGVSFPRQDPLVVSASIAGCDVQCILVDGRSLTDVIFDDAYSKMLLAQALSWAPAPLRGFNGEVIQVLDQVKLKVALTHRENKREEIILFDIINIPHDYNAIFEHTMLKRFEAVAHHYFLKLKMSGPCELMVVEFDSQARCEAMEVEALHQMSADCQEAAKAKVHKLLKAGVIEEIDHPEWLANPMNKAFT</sequence>
<reference evidence="2" key="1">
    <citation type="journal article" date="2005" name="BMC Biol.">
        <title>The sequence of rice chromosomes 11 and 12, rich in disease resistance genes and recent gene duplications.</title>
        <authorList>
            <consortium name="The rice chromosomes 11 and 12 sequencing consortia"/>
        </authorList>
    </citation>
    <scope>NUCLEOTIDE SEQUENCE [LARGE SCALE GENOMIC DNA]</scope>
</reference>
<evidence type="ECO:0000313" key="2">
    <source>
        <dbReference type="EMBL" id="ABA98399.2"/>
    </source>
</evidence>